<dbReference type="Pfam" id="PF01130">
    <property type="entry name" value="CD36"/>
    <property type="match status" value="1"/>
</dbReference>
<dbReference type="Proteomes" id="UP001642540">
    <property type="component" value="Unassembled WGS sequence"/>
</dbReference>
<dbReference type="InterPro" id="IPR005428">
    <property type="entry name" value="CD36/SCARB1/SNMP1"/>
</dbReference>
<dbReference type="EMBL" id="CAXLJM020000114">
    <property type="protein sequence ID" value="CAL8137069.1"/>
    <property type="molecule type" value="Genomic_DNA"/>
</dbReference>
<name>A0ABP1RVT8_9HEXA</name>
<dbReference type="InterPro" id="IPR002159">
    <property type="entry name" value="CD36_fam"/>
</dbReference>
<evidence type="ECO:0000256" key="6">
    <source>
        <dbReference type="ARBA" id="ARBA00023136"/>
    </source>
</evidence>
<sequence>MQKLPIILLGSGVLLAAGALIFGWFAFPAIIQSKISQQVRLEEGGDTWKKWENIPIPIFMKVYIFNITNPAELKNGEKPVVEELGPYVYQQKRVKTDIEVNEENDSVFYRQPIYYHFRPDMTNGTLEDVISMVNLPYIGLAAKANKEGGAARMVIQNVLLTEFPETEPFHSLTVDEFLFKGQYLPFIQSLSETKNEQLMHNHTFGIYYNKNGSDAGLMEVFAGVKDSSKFGNIASWNNAPNVTFWENEYCNMINGSDGSLFPPFVTRDRILPIFSPDLCRSLYLTYEGDTEILGLPGYRFTLPEILLQDPRLNKDNECFCTNRGGDEFQNCPKAGAYQVESCKKGVPLVVSLPHFLDGDNEFREQVGGLNPVRENHETVITLEPNTGVLLRANKRIQMNIELRSTRKFPKLKKVPNMIMPLFWVDESAELTETSANRIQSKLIRPQEIVGTAMWVIFAIGCVMIIGALLVFARGARSSSLQHKG</sequence>
<evidence type="ECO:0000256" key="8">
    <source>
        <dbReference type="ARBA" id="ARBA00023170"/>
    </source>
</evidence>
<evidence type="ECO:0000256" key="3">
    <source>
        <dbReference type="ARBA" id="ARBA00022475"/>
    </source>
</evidence>
<evidence type="ECO:0000313" key="11">
    <source>
        <dbReference type="EMBL" id="CAL8137069.1"/>
    </source>
</evidence>
<evidence type="ECO:0000313" key="12">
    <source>
        <dbReference type="Proteomes" id="UP001642540"/>
    </source>
</evidence>
<evidence type="ECO:0000256" key="9">
    <source>
        <dbReference type="ARBA" id="ARBA00023180"/>
    </source>
</evidence>
<evidence type="ECO:0008006" key="13">
    <source>
        <dbReference type="Google" id="ProtNLM"/>
    </source>
</evidence>
<comment type="similarity">
    <text evidence="2">Belongs to the CD36 family.</text>
</comment>
<evidence type="ECO:0000256" key="2">
    <source>
        <dbReference type="ARBA" id="ARBA00010532"/>
    </source>
</evidence>
<evidence type="ECO:0000256" key="7">
    <source>
        <dbReference type="ARBA" id="ARBA00023157"/>
    </source>
</evidence>
<gene>
    <name evidence="11" type="ORF">ODALV1_LOCUS26751</name>
</gene>
<keyword evidence="8" id="KW-0675">Receptor</keyword>
<comment type="subcellular location">
    <subcellularLocation>
        <location evidence="1">Cell membrane</location>
        <topology evidence="1">Multi-pass membrane protein</topology>
    </subcellularLocation>
</comment>
<dbReference type="PANTHER" id="PTHR11923:SF51">
    <property type="entry name" value="LYSOSOME MEMBRANE PROTEIN 2"/>
    <property type="match status" value="1"/>
</dbReference>
<dbReference type="PRINTS" id="PR01609">
    <property type="entry name" value="CD36FAMILY"/>
</dbReference>
<evidence type="ECO:0000256" key="4">
    <source>
        <dbReference type="ARBA" id="ARBA00022692"/>
    </source>
</evidence>
<proteinExistence type="inferred from homology"/>
<keyword evidence="7" id="KW-1015">Disulfide bond</keyword>
<keyword evidence="5 10" id="KW-1133">Transmembrane helix</keyword>
<dbReference type="PRINTS" id="PR01610">
    <property type="entry name" value="CD36ANTIGEN"/>
</dbReference>
<evidence type="ECO:0000256" key="1">
    <source>
        <dbReference type="ARBA" id="ARBA00004651"/>
    </source>
</evidence>
<reference evidence="11 12" key="1">
    <citation type="submission" date="2024-08" db="EMBL/GenBank/DDBJ databases">
        <authorList>
            <person name="Cucini C."/>
            <person name="Frati F."/>
        </authorList>
    </citation>
    <scope>NUCLEOTIDE SEQUENCE [LARGE SCALE GENOMIC DNA]</scope>
</reference>
<keyword evidence="6 10" id="KW-0472">Membrane</keyword>
<protein>
    <recommendedName>
        <fullName evidence="13">Lysosome membrane protein 2</fullName>
    </recommendedName>
</protein>
<keyword evidence="3" id="KW-1003">Cell membrane</keyword>
<evidence type="ECO:0000256" key="10">
    <source>
        <dbReference type="SAM" id="Phobius"/>
    </source>
</evidence>
<comment type="caution">
    <text evidence="11">The sequence shown here is derived from an EMBL/GenBank/DDBJ whole genome shotgun (WGS) entry which is preliminary data.</text>
</comment>
<organism evidence="11 12">
    <name type="scientific">Orchesella dallaii</name>
    <dbReference type="NCBI Taxonomy" id="48710"/>
    <lineage>
        <taxon>Eukaryota</taxon>
        <taxon>Metazoa</taxon>
        <taxon>Ecdysozoa</taxon>
        <taxon>Arthropoda</taxon>
        <taxon>Hexapoda</taxon>
        <taxon>Collembola</taxon>
        <taxon>Entomobryomorpha</taxon>
        <taxon>Entomobryoidea</taxon>
        <taxon>Orchesellidae</taxon>
        <taxon>Orchesellinae</taxon>
        <taxon>Orchesella</taxon>
    </lineage>
</organism>
<feature type="transmembrane region" description="Helical" evidence="10">
    <location>
        <begin position="452"/>
        <end position="472"/>
    </location>
</feature>
<evidence type="ECO:0000256" key="5">
    <source>
        <dbReference type="ARBA" id="ARBA00022989"/>
    </source>
</evidence>
<keyword evidence="4 10" id="KW-0812">Transmembrane</keyword>
<accession>A0ABP1RVT8</accession>
<keyword evidence="9" id="KW-0325">Glycoprotein</keyword>
<feature type="transmembrane region" description="Helical" evidence="10">
    <location>
        <begin position="7"/>
        <end position="27"/>
    </location>
</feature>
<dbReference type="PANTHER" id="PTHR11923">
    <property type="entry name" value="SCAVENGER RECEPTOR CLASS B TYPE-1 SR-B1"/>
    <property type="match status" value="1"/>
</dbReference>
<keyword evidence="12" id="KW-1185">Reference proteome</keyword>